<accession>A0ABS1V6B9</accession>
<evidence type="ECO:0000256" key="1">
    <source>
        <dbReference type="ARBA" id="ARBA00001947"/>
    </source>
</evidence>
<evidence type="ECO:0000259" key="6">
    <source>
        <dbReference type="Pfam" id="PF16912"/>
    </source>
</evidence>
<gene>
    <name evidence="7" type="ORF">JMJ55_17990</name>
</gene>
<evidence type="ECO:0000256" key="2">
    <source>
        <dbReference type="ARBA" id="ARBA00022723"/>
    </source>
</evidence>
<dbReference type="Pfam" id="PF16912">
    <property type="entry name" value="Glu_dehyd_C"/>
    <property type="match status" value="1"/>
</dbReference>
<keyword evidence="8" id="KW-1185">Reference proteome</keyword>
<evidence type="ECO:0000256" key="3">
    <source>
        <dbReference type="ARBA" id="ARBA00022833"/>
    </source>
</evidence>
<dbReference type="PANTHER" id="PTHR43401:SF2">
    <property type="entry name" value="L-THREONINE 3-DEHYDROGENASE"/>
    <property type="match status" value="1"/>
</dbReference>
<dbReference type="Gene3D" id="3.90.180.10">
    <property type="entry name" value="Medium-chain alcohol dehydrogenases, catalytic domain"/>
    <property type="match status" value="1"/>
</dbReference>
<protein>
    <submittedName>
        <fullName evidence="7">Alcohol dehydrogenase catalytic domain-containing protein</fullName>
    </submittedName>
</protein>
<dbReference type="Proteomes" id="UP000606490">
    <property type="component" value="Unassembled WGS sequence"/>
</dbReference>
<name>A0ABS1V6B9_9PROT</name>
<sequence>MKAARFHGEGRITVEDAAAPVPAEGEVVVRVAACALCGSDLRPLRRGWPFTPGHEIAGRVDQPGHPRHGERVAVYIPVFCGRCEACTSGRTHLCQNSRELVGWQRHGGYAEAVAVPERCLLPLPDDVPDHLAPLLLDTIGTTAHGVRLARRIVEGGRALVLGAGPIGLGAILVLRRMGFGPISVVDPAAYRSGFAATLGAEPITAEEAATGRYTFVVEATGKDAARQTALEAVGIEGVILQLGESDAWSITETRSIRLKDFFLLRSFYFPIGDFAANLELLRADRAEYERLVDDRAGLDGLESLFAAFARGEKLKPVLVPAP</sequence>
<dbReference type="EMBL" id="JAEUXJ010000007">
    <property type="protein sequence ID" value="MBL6457230.1"/>
    <property type="molecule type" value="Genomic_DNA"/>
</dbReference>
<dbReference type="InterPro" id="IPR031640">
    <property type="entry name" value="Glu_dehyd_C"/>
</dbReference>
<proteinExistence type="predicted"/>
<dbReference type="RefSeq" id="WP_202826960.1">
    <property type="nucleotide sequence ID" value="NZ_JAEUXJ010000007.1"/>
</dbReference>
<comment type="caution">
    <text evidence="7">The sequence shown here is derived from an EMBL/GenBank/DDBJ whole genome shotgun (WGS) entry which is preliminary data.</text>
</comment>
<organism evidence="7 8">
    <name type="scientific">Belnapia mucosa</name>
    <dbReference type="NCBI Taxonomy" id="2804532"/>
    <lineage>
        <taxon>Bacteria</taxon>
        <taxon>Pseudomonadati</taxon>
        <taxon>Pseudomonadota</taxon>
        <taxon>Alphaproteobacteria</taxon>
        <taxon>Acetobacterales</taxon>
        <taxon>Roseomonadaceae</taxon>
        <taxon>Belnapia</taxon>
    </lineage>
</organism>
<dbReference type="Pfam" id="PF08240">
    <property type="entry name" value="ADH_N"/>
    <property type="match status" value="1"/>
</dbReference>
<dbReference type="SUPFAM" id="SSF50129">
    <property type="entry name" value="GroES-like"/>
    <property type="match status" value="1"/>
</dbReference>
<evidence type="ECO:0000313" key="8">
    <source>
        <dbReference type="Proteomes" id="UP000606490"/>
    </source>
</evidence>
<keyword evidence="2" id="KW-0479">Metal-binding</keyword>
<dbReference type="InterPro" id="IPR011032">
    <property type="entry name" value="GroES-like_sf"/>
</dbReference>
<dbReference type="InterPro" id="IPR050129">
    <property type="entry name" value="Zn_alcohol_dh"/>
</dbReference>
<comment type="cofactor">
    <cofactor evidence="1">
        <name>Zn(2+)</name>
        <dbReference type="ChEBI" id="CHEBI:29105"/>
    </cofactor>
</comment>
<dbReference type="InterPro" id="IPR013154">
    <property type="entry name" value="ADH-like_N"/>
</dbReference>
<feature type="domain" description="Alcohol dehydrogenase-like N-terminal" evidence="5">
    <location>
        <begin position="24"/>
        <end position="125"/>
    </location>
</feature>
<evidence type="ECO:0000313" key="7">
    <source>
        <dbReference type="EMBL" id="MBL6457230.1"/>
    </source>
</evidence>
<keyword evidence="3" id="KW-0862">Zinc</keyword>
<dbReference type="SUPFAM" id="SSF51735">
    <property type="entry name" value="NAD(P)-binding Rossmann-fold domains"/>
    <property type="match status" value="1"/>
</dbReference>
<dbReference type="PANTHER" id="PTHR43401">
    <property type="entry name" value="L-THREONINE 3-DEHYDROGENASE"/>
    <property type="match status" value="1"/>
</dbReference>
<dbReference type="Gene3D" id="3.40.50.720">
    <property type="entry name" value="NAD(P)-binding Rossmann-like Domain"/>
    <property type="match status" value="1"/>
</dbReference>
<keyword evidence="4" id="KW-0560">Oxidoreductase</keyword>
<evidence type="ECO:0000256" key="4">
    <source>
        <dbReference type="ARBA" id="ARBA00023002"/>
    </source>
</evidence>
<feature type="domain" description="Glucose dehydrogenase C-terminal" evidence="6">
    <location>
        <begin position="155"/>
        <end position="300"/>
    </location>
</feature>
<reference evidence="7 8" key="1">
    <citation type="submission" date="2021-01" db="EMBL/GenBank/DDBJ databases">
        <title>Belnapia mucosa sp. nov. and Belnapia arida sp. nov., isolated from the Tabernas Desert (Almeria, Spain).</title>
        <authorList>
            <person name="Molina-Menor E."/>
            <person name="Vidal-Verdu A."/>
            <person name="Calonge A."/>
            <person name="Satari L."/>
            <person name="Pereto Magraner J."/>
            <person name="Porcar Miralles M."/>
        </authorList>
    </citation>
    <scope>NUCLEOTIDE SEQUENCE [LARGE SCALE GENOMIC DNA]</scope>
    <source>
        <strain evidence="7 8">T6</strain>
    </source>
</reference>
<dbReference type="InterPro" id="IPR036291">
    <property type="entry name" value="NAD(P)-bd_dom_sf"/>
</dbReference>
<evidence type="ECO:0000259" key="5">
    <source>
        <dbReference type="Pfam" id="PF08240"/>
    </source>
</evidence>